<accession>A0ABM1A0P6</accession>
<dbReference type="InterPro" id="IPR019372">
    <property type="entry name" value="LHFPL"/>
</dbReference>
<feature type="transmembrane region" description="Helical" evidence="5">
    <location>
        <begin position="12"/>
        <end position="34"/>
    </location>
</feature>
<feature type="transmembrane region" description="Helical" evidence="5">
    <location>
        <begin position="84"/>
        <end position="108"/>
    </location>
</feature>
<feature type="transmembrane region" description="Helical" evidence="5">
    <location>
        <begin position="120"/>
        <end position="143"/>
    </location>
</feature>
<keyword evidence="6" id="KW-1185">Reference proteome</keyword>
<dbReference type="Pfam" id="PF10242">
    <property type="entry name" value="L_HMGIC_fpl"/>
    <property type="match status" value="1"/>
</dbReference>
<protein>
    <submittedName>
        <fullName evidence="7">Uncharacterized protein LOC101849697</fullName>
    </submittedName>
</protein>
<evidence type="ECO:0000256" key="3">
    <source>
        <dbReference type="ARBA" id="ARBA00022989"/>
    </source>
</evidence>
<gene>
    <name evidence="7" type="primary">LOC101849697</name>
</gene>
<keyword evidence="4 5" id="KW-0472">Membrane</keyword>
<organism evidence="6 7">
    <name type="scientific">Aplysia californica</name>
    <name type="common">California sea hare</name>
    <dbReference type="NCBI Taxonomy" id="6500"/>
    <lineage>
        <taxon>Eukaryota</taxon>
        <taxon>Metazoa</taxon>
        <taxon>Spiralia</taxon>
        <taxon>Lophotrochozoa</taxon>
        <taxon>Mollusca</taxon>
        <taxon>Gastropoda</taxon>
        <taxon>Heterobranchia</taxon>
        <taxon>Euthyneura</taxon>
        <taxon>Tectipleura</taxon>
        <taxon>Aplysiida</taxon>
        <taxon>Aplysioidea</taxon>
        <taxon>Aplysiidae</taxon>
        <taxon>Aplysia</taxon>
    </lineage>
</organism>
<evidence type="ECO:0000313" key="7">
    <source>
        <dbReference type="RefSeq" id="XP_012938448.1"/>
    </source>
</evidence>
<evidence type="ECO:0000313" key="6">
    <source>
        <dbReference type="Proteomes" id="UP000694888"/>
    </source>
</evidence>
<evidence type="ECO:0000256" key="5">
    <source>
        <dbReference type="SAM" id="Phobius"/>
    </source>
</evidence>
<comment type="subcellular location">
    <subcellularLocation>
        <location evidence="1">Membrane</location>
        <topology evidence="1">Multi-pass membrane protein</topology>
    </subcellularLocation>
</comment>
<proteinExistence type="predicted"/>
<dbReference type="Proteomes" id="UP000694888">
    <property type="component" value="Unplaced"/>
</dbReference>
<dbReference type="Gene3D" id="1.20.140.150">
    <property type="match status" value="1"/>
</dbReference>
<sequence length="227" mass="24840">MGEGSPSSLFKLIVVLTLASAGVYTVGMASPYWLSAEFRIPMPPPANLKVESHMGLFTNCKTIHYPKSANEDCGGDGARDWQYIAAGFAICGLFLGVVAFVDGVLVMCVRKFMGNKKIQIVQTVLNFLTAGCMTVSLILYSLNRRFVVDPRLPTFYVDFDFKWAFIVSAVAAFLFIGLFALNIIDLLLSSSSGVDVSNDDKESQEVNYTKTLNGGNVTVLGQRQRYS</sequence>
<evidence type="ECO:0000256" key="1">
    <source>
        <dbReference type="ARBA" id="ARBA00004141"/>
    </source>
</evidence>
<feature type="transmembrane region" description="Helical" evidence="5">
    <location>
        <begin position="163"/>
        <end position="184"/>
    </location>
</feature>
<reference evidence="7" key="1">
    <citation type="submission" date="2025-08" db="UniProtKB">
        <authorList>
            <consortium name="RefSeq"/>
        </authorList>
    </citation>
    <scope>IDENTIFICATION</scope>
</reference>
<name>A0ABM1A0P6_APLCA</name>
<keyword evidence="3 5" id="KW-1133">Transmembrane helix</keyword>
<keyword evidence="2 5" id="KW-0812">Transmembrane</keyword>
<evidence type="ECO:0000256" key="2">
    <source>
        <dbReference type="ARBA" id="ARBA00022692"/>
    </source>
</evidence>
<dbReference type="RefSeq" id="XP_012938448.1">
    <property type="nucleotide sequence ID" value="XM_013082994.2"/>
</dbReference>
<evidence type="ECO:0000256" key="4">
    <source>
        <dbReference type="ARBA" id="ARBA00023136"/>
    </source>
</evidence>
<dbReference type="GeneID" id="101849697"/>